<dbReference type="AlphaFoldDB" id="A0A0F7TQ74"/>
<dbReference type="Proteomes" id="UP000042958">
    <property type="component" value="Unassembled WGS sequence"/>
</dbReference>
<comment type="similarity">
    <text evidence="1">Belongs to the CutC family.</text>
</comment>
<dbReference type="InterPro" id="IPR036822">
    <property type="entry name" value="CutC-like_dom_sf"/>
</dbReference>
<organism evidence="3 4">
    <name type="scientific">Penicillium brasilianum</name>
    <dbReference type="NCBI Taxonomy" id="104259"/>
    <lineage>
        <taxon>Eukaryota</taxon>
        <taxon>Fungi</taxon>
        <taxon>Dikarya</taxon>
        <taxon>Ascomycota</taxon>
        <taxon>Pezizomycotina</taxon>
        <taxon>Eurotiomycetes</taxon>
        <taxon>Eurotiomycetidae</taxon>
        <taxon>Eurotiales</taxon>
        <taxon>Aspergillaceae</taxon>
        <taxon>Penicillium</taxon>
    </lineage>
</organism>
<evidence type="ECO:0000256" key="2">
    <source>
        <dbReference type="ARBA" id="ARBA00019014"/>
    </source>
</evidence>
<gene>
    <name evidence="3" type="ORF">PMG11_06611</name>
</gene>
<accession>A0A0F7TQ74</accession>
<dbReference type="SUPFAM" id="SSF110395">
    <property type="entry name" value="CutC-like"/>
    <property type="match status" value="1"/>
</dbReference>
<dbReference type="Pfam" id="PF03932">
    <property type="entry name" value="CutC"/>
    <property type="match status" value="1"/>
</dbReference>
<dbReference type="Gene3D" id="3.20.20.380">
    <property type="entry name" value="Copper homeostasis (CutC) domain"/>
    <property type="match status" value="1"/>
</dbReference>
<dbReference type="STRING" id="104259.A0A0F7TQ74"/>
<evidence type="ECO:0000256" key="1">
    <source>
        <dbReference type="ARBA" id="ARBA00007768"/>
    </source>
</evidence>
<keyword evidence="4" id="KW-1185">Reference proteome</keyword>
<evidence type="ECO:0000313" key="3">
    <source>
        <dbReference type="EMBL" id="CEJ57936.1"/>
    </source>
</evidence>
<dbReference type="InterPro" id="IPR005627">
    <property type="entry name" value="CutC-like"/>
</dbReference>
<dbReference type="PANTHER" id="PTHR12598:SF0">
    <property type="entry name" value="COPPER HOMEOSTASIS PROTEIN CUTC HOMOLOG"/>
    <property type="match status" value="1"/>
</dbReference>
<dbReference type="OrthoDB" id="7392499at2759"/>
<dbReference type="GO" id="GO:0005507">
    <property type="term" value="F:copper ion binding"/>
    <property type="evidence" value="ECO:0007669"/>
    <property type="project" value="TreeGrafter"/>
</dbReference>
<sequence length="244" mass="26329">MGPLLEIACFNEESAVNAAGGGADRIELGQDYQSGGLSPQPAVLQAVKSRVSIPVYVMIRPHSKDFCYDHDDFEDMKATLQLLNSLGADGFVFGILHQPPDHRTADRHSWIDIARNRELVKLADGKPCTFHRAFDRIPESDWDSALEDIIECGFAAILTSGGPSSVDAVDCMDGLADLVNRLSLDTQAGRRALDVIVGGGVRPSNIGTLRVKTLATNFHSSGLSPSSEIVSLSQVQDLQRALRS</sequence>
<protein>
    <recommendedName>
        <fullName evidence="2">Copper homeostasis protein cutC homolog</fullName>
    </recommendedName>
</protein>
<proteinExistence type="inferred from homology"/>
<dbReference type="EMBL" id="CDHK01000006">
    <property type="protein sequence ID" value="CEJ57936.1"/>
    <property type="molecule type" value="Genomic_DNA"/>
</dbReference>
<dbReference type="PANTHER" id="PTHR12598">
    <property type="entry name" value="COPPER HOMEOSTASIS PROTEIN CUTC"/>
    <property type="match status" value="1"/>
</dbReference>
<reference evidence="4" key="1">
    <citation type="journal article" date="2015" name="Genome Announc.">
        <title>Draft genome sequence of the fungus Penicillium brasilianum MG11.</title>
        <authorList>
            <person name="Horn F."/>
            <person name="Linde J."/>
            <person name="Mattern D.J."/>
            <person name="Walther G."/>
            <person name="Guthke R."/>
            <person name="Brakhage A.A."/>
            <person name="Valiante V."/>
        </authorList>
    </citation>
    <scope>NUCLEOTIDE SEQUENCE [LARGE SCALE GENOMIC DNA]</scope>
    <source>
        <strain evidence="4">MG11</strain>
    </source>
</reference>
<name>A0A0F7TQ74_PENBI</name>
<evidence type="ECO:0000313" key="4">
    <source>
        <dbReference type="Proteomes" id="UP000042958"/>
    </source>
</evidence>